<dbReference type="SUPFAM" id="SSF53300">
    <property type="entry name" value="vWA-like"/>
    <property type="match status" value="2"/>
</dbReference>
<evidence type="ECO:0000256" key="2">
    <source>
        <dbReference type="SAM" id="Phobius"/>
    </source>
</evidence>
<feature type="compositionally biased region" description="Basic and acidic residues" evidence="1">
    <location>
        <begin position="930"/>
        <end position="944"/>
    </location>
</feature>
<dbReference type="PANTHER" id="PTHR37947">
    <property type="entry name" value="BLL2462 PROTEIN"/>
    <property type="match status" value="1"/>
</dbReference>
<keyword evidence="2" id="KW-1133">Transmembrane helix</keyword>
<keyword evidence="2" id="KW-0812">Transmembrane</keyword>
<dbReference type="PANTHER" id="PTHR37947:SF2">
    <property type="entry name" value="VON WILLEBRAND FACTOR TYPE A"/>
    <property type="match status" value="1"/>
</dbReference>
<feature type="region of interest" description="Disordered" evidence="1">
    <location>
        <begin position="922"/>
        <end position="1017"/>
    </location>
</feature>
<gene>
    <name evidence="4" type="ORF">UABAM_00217</name>
</gene>
<dbReference type="KEGG" id="uam:UABAM_00217"/>
<feature type="compositionally biased region" description="Basic and acidic residues" evidence="1">
    <location>
        <begin position="1007"/>
        <end position="1017"/>
    </location>
</feature>
<dbReference type="EMBL" id="AP019860">
    <property type="protein sequence ID" value="BBM81875.1"/>
    <property type="molecule type" value="Genomic_DNA"/>
</dbReference>
<sequence>MSLYISNYWAFLLLLFLPFVHYVSKRSLAGLSKFRRRVSVFLRYTLLILLILALANVHVSIASNRLSVLFVLDLSKSIPEESEKKARRFIENSIANMSVTNNEYGLLVFGKDASFEYLNEKKKRKLKSIQSQIFKDQTDIAGAIRLAIAALPNTGQRRIVLISDGNETIGDAMQEIEQAISDEITIDVVPLTFKNDKEVLIEKMLVPSHVNEGQSYEVTVVTSSRTATTGSLRLFLNGELIRDLQVDIKKGKDSFDILIPGDWVEFGFHKLKAIINSKDDSIIANNIVEEFTYVRGIPKVLYVEGDNANNDYLQRAIGKKINNKEVMRVDRISPEQVPSDILTLNTYDAIILSNVAAYELSIEQMQLMESAVHEAGVGLIMIGGEKSFGAGGYKNTPIERALPVDMDIRNRRIIPNGALAVVLHTCEFPQGNAKGREICKMAIKKLSPQDYAGVIIYDYNKGAGWLIPPTRVINKSRIMTAIDNSNAGDMPNFDPALKAAYKGLVNIPAIKKHIIIITDGDPSAPSKSLMNNVAKSKISITTIVINPHSPGDGKFMQQIAQYTGGNFYDVTNVAQLPNIFIKESMVVRSTLIFEEKREPKMNESTSLVRGISPGEIPPIYGCVLTIPKKRLVHMPLYIKGPQGDNEPLLVHGQYGLGRSVAFTSDAKNRWAKEWLGWAKYDKFWRQIVRWSSRQVNKNNFKIFTQIKKGKGQIAIDAIDSKGEYMPYLRMQGTLIKPDGNTQIIEFKKTGVGRYQGDFAVDGVGTYLASIVYQDKDGNSKYLTTGLSVSFSSEYLFSKSNTQLLGQMASATGGRNLEYLFMDSNFDKAIDIEEWKKDTKSFSRLDIDENGLIEFSELPEQEIFLHDKPRGGQPKELWHIFITIFVILFVVDIFVRRVLLDYQKLWQSIKSFSLKRQRSEESDATMSRLMQRKEKVREKMSHSKGLDLNNLEKMGRDSNLRGKGFGKTIGNSEQQTAKEKPKPKPKSQVGKTQEAPDYTSRLLAAKKKTWEKDKEESQ</sequence>
<name>A0A5S9F0R0_UABAM</name>
<dbReference type="InterPro" id="IPR010768">
    <property type="entry name" value="GATase1-like"/>
</dbReference>
<organism evidence="4 5">
    <name type="scientific">Uabimicrobium amorphum</name>
    <dbReference type="NCBI Taxonomy" id="2596890"/>
    <lineage>
        <taxon>Bacteria</taxon>
        <taxon>Pseudomonadati</taxon>
        <taxon>Planctomycetota</taxon>
        <taxon>Candidatus Uabimicrobiia</taxon>
        <taxon>Candidatus Uabimicrobiales</taxon>
        <taxon>Candidatus Uabimicrobiaceae</taxon>
        <taxon>Candidatus Uabimicrobium</taxon>
    </lineage>
</organism>
<feature type="transmembrane region" description="Helical" evidence="2">
    <location>
        <begin position="44"/>
        <end position="62"/>
    </location>
</feature>
<dbReference type="Pfam" id="PF00092">
    <property type="entry name" value="VWA"/>
    <property type="match status" value="1"/>
</dbReference>
<protein>
    <recommendedName>
        <fullName evidence="3">VWFA domain-containing protein</fullName>
    </recommendedName>
</protein>
<feature type="transmembrane region" description="Helical" evidence="2">
    <location>
        <begin position="876"/>
        <end position="894"/>
    </location>
</feature>
<dbReference type="PROSITE" id="PS00018">
    <property type="entry name" value="EF_HAND_1"/>
    <property type="match status" value="1"/>
</dbReference>
<proteinExistence type="predicted"/>
<dbReference type="Proteomes" id="UP000326354">
    <property type="component" value="Chromosome"/>
</dbReference>
<dbReference type="CDD" id="cd00198">
    <property type="entry name" value="vWFA"/>
    <property type="match status" value="1"/>
</dbReference>
<feature type="transmembrane region" description="Helical" evidence="2">
    <location>
        <begin position="6"/>
        <end position="23"/>
    </location>
</feature>
<evidence type="ECO:0000256" key="1">
    <source>
        <dbReference type="SAM" id="MobiDB-lite"/>
    </source>
</evidence>
<dbReference type="SUPFAM" id="SSF52317">
    <property type="entry name" value="Class I glutamine amidotransferase-like"/>
    <property type="match status" value="1"/>
</dbReference>
<dbReference type="Gene3D" id="3.40.50.880">
    <property type="match status" value="2"/>
</dbReference>
<evidence type="ECO:0000259" key="3">
    <source>
        <dbReference type="PROSITE" id="PS50234"/>
    </source>
</evidence>
<dbReference type="InterPro" id="IPR029062">
    <property type="entry name" value="Class_I_gatase-like"/>
</dbReference>
<reference evidence="4 5" key="1">
    <citation type="submission" date="2019-08" db="EMBL/GenBank/DDBJ databases">
        <title>Complete genome sequence of Candidatus Uab amorphum.</title>
        <authorList>
            <person name="Shiratori T."/>
            <person name="Suzuki S."/>
            <person name="Kakizawa Y."/>
            <person name="Ishida K."/>
        </authorList>
    </citation>
    <scope>NUCLEOTIDE SEQUENCE [LARGE SCALE GENOMIC DNA]</scope>
    <source>
        <strain evidence="4 5">SRT547</strain>
    </source>
</reference>
<evidence type="ECO:0000313" key="5">
    <source>
        <dbReference type="Proteomes" id="UP000326354"/>
    </source>
</evidence>
<dbReference type="AlphaFoldDB" id="A0A5S9F0R0"/>
<dbReference type="Pfam" id="PF13519">
    <property type="entry name" value="VWA_2"/>
    <property type="match status" value="1"/>
</dbReference>
<keyword evidence="2" id="KW-0472">Membrane</keyword>
<keyword evidence="5" id="KW-1185">Reference proteome</keyword>
<evidence type="ECO:0000313" key="4">
    <source>
        <dbReference type="EMBL" id="BBM81875.1"/>
    </source>
</evidence>
<dbReference type="PROSITE" id="PS50234">
    <property type="entry name" value="VWFA"/>
    <property type="match status" value="1"/>
</dbReference>
<dbReference type="SMART" id="SM00327">
    <property type="entry name" value="VWA"/>
    <property type="match status" value="2"/>
</dbReference>
<feature type="domain" description="VWFA" evidence="3">
    <location>
        <begin position="67"/>
        <end position="244"/>
    </location>
</feature>
<dbReference type="OrthoDB" id="9781333at2"/>
<dbReference type="InterPro" id="IPR018247">
    <property type="entry name" value="EF_Hand_1_Ca_BS"/>
</dbReference>
<dbReference type="InterPro" id="IPR036465">
    <property type="entry name" value="vWFA_dom_sf"/>
</dbReference>
<dbReference type="Pfam" id="PF07090">
    <property type="entry name" value="GATase1_like"/>
    <property type="match status" value="2"/>
</dbReference>
<dbReference type="Gene3D" id="3.40.50.410">
    <property type="entry name" value="von Willebrand factor, type A domain"/>
    <property type="match status" value="1"/>
</dbReference>
<dbReference type="InterPro" id="IPR002035">
    <property type="entry name" value="VWF_A"/>
</dbReference>
<accession>A0A5S9F0R0</accession>